<dbReference type="Proteomes" id="UP001162483">
    <property type="component" value="Unassembled WGS sequence"/>
</dbReference>
<accession>A0ABN9FWL7</accession>
<gene>
    <name evidence="1" type="ORF">SPARVUS_LOCUS12983595</name>
</gene>
<organism evidence="1 2">
    <name type="scientific">Staurois parvus</name>
    <dbReference type="NCBI Taxonomy" id="386267"/>
    <lineage>
        <taxon>Eukaryota</taxon>
        <taxon>Metazoa</taxon>
        <taxon>Chordata</taxon>
        <taxon>Craniata</taxon>
        <taxon>Vertebrata</taxon>
        <taxon>Euteleostomi</taxon>
        <taxon>Amphibia</taxon>
        <taxon>Batrachia</taxon>
        <taxon>Anura</taxon>
        <taxon>Neobatrachia</taxon>
        <taxon>Ranoidea</taxon>
        <taxon>Ranidae</taxon>
        <taxon>Staurois</taxon>
    </lineage>
</organism>
<comment type="caution">
    <text evidence="1">The sequence shown here is derived from an EMBL/GenBank/DDBJ whole genome shotgun (WGS) entry which is preliminary data.</text>
</comment>
<name>A0ABN9FWL7_9NEOB</name>
<sequence>MAVTMVQTRCSGVKQAGSGSIGHIRYKGAGMRIVRDKPGQCRRSSFLVRVRSDTGNRIWLSSTGR</sequence>
<evidence type="ECO:0000313" key="2">
    <source>
        <dbReference type="Proteomes" id="UP001162483"/>
    </source>
</evidence>
<protein>
    <submittedName>
        <fullName evidence="1">Uncharacterized protein</fullName>
    </submittedName>
</protein>
<evidence type="ECO:0000313" key="1">
    <source>
        <dbReference type="EMBL" id="CAI9601439.1"/>
    </source>
</evidence>
<keyword evidence="2" id="KW-1185">Reference proteome</keyword>
<feature type="non-terminal residue" evidence="1">
    <location>
        <position position="65"/>
    </location>
</feature>
<proteinExistence type="predicted"/>
<dbReference type="EMBL" id="CATNWA010017569">
    <property type="protein sequence ID" value="CAI9601439.1"/>
    <property type="molecule type" value="Genomic_DNA"/>
</dbReference>
<reference evidence="1" key="1">
    <citation type="submission" date="2023-05" db="EMBL/GenBank/DDBJ databases">
        <authorList>
            <person name="Stuckert A."/>
        </authorList>
    </citation>
    <scope>NUCLEOTIDE SEQUENCE</scope>
</reference>